<feature type="compositionally biased region" description="Low complexity" evidence="1">
    <location>
        <begin position="367"/>
        <end position="395"/>
    </location>
</feature>
<protein>
    <submittedName>
        <fullName evidence="2">Uncharacterized protein</fullName>
    </submittedName>
</protein>
<feature type="compositionally biased region" description="Acidic residues" evidence="1">
    <location>
        <begin position="419"/>
        <end position="432"/>
    </location>
</feature>
<accession>A0AA40CDJ1</accession>
<feature type="compositionally biased region" description="Low complexity" evidence="1">
    <location>
        <begin position="153"/>
        <end position="162"/>
    </location>
</feature>
<organism evidence="2 3">
    <name type="scientific">Immersiella caudata</name>
    <dbReference type="NCBI Taxonomy" id="314043"/>
    <lineage>
        <taxon>Eukaryota</taxon>
        <taxon>Fungi</taxon>
        <taxon>Dikarya</taxon>
        <taxon>Ascomycota</taxon>
        <taxon>Pezizomycotina</taxon>
        <taxon>Sordariomycetes</taxon>
        <taxon>Sordariomycetidae</taxon>
        <taxon>Sordariales</taxon>
        <taxon>Lasiosphaeriaceae</taxon>
        <taxon>Immersiella</taxon>
    </lineage>
</organism>
<evidence type="ECO:0000256" key="1">
    <source>
        <dbReference type="SAM" id="MobiDB-lite"/>
    </source>
</evidence>
<dbReference type="EMBL" id="JAULSU010000001">
    <property type="protein sequence ID" value="KAK0633484.1"/>
    <property type="molecule type" value="Genomic_DNA"/>
</dbReference>
<proteinExistence type="predicted"/>
<dbReference type="AlphaFoldDB" id="A0AA40CDJ1"/>
<feature type="compositionally biased region" description="Low complexity" evidence="1">
    <location>
        <begin position="406"/>
        <end position="415"/>
    </location>
</feature>
<dbReference type="Proteomes" id="UP001175000">
    <property type="component" value="Unassembled WGS sequence"/>
</dbReference>
<keyword evidence="3" id="KW-1185">Reference proteome</keyword>
<feature type="region of interest" description="Disordered" evidence="1">
    <location>
        <begin position="39"/>
        <end position="432"/>
    </location>
</feature>
<reference evidence="2" key="1">
    <citation type="submission" date="2023-06" db="EMBL/GenBank/DDBJ databases">
        <title>Genome-scale phylogeny and comparative genomics of the fungal order Sordariales.</title>
        <authorList>
            <consortium name="Lawrence Berkeley National Laboratory"/>
            <person name="Hensen N."/>
            <person name="Bonometti L."/>
            <person name="Westerberg I."/>
            <person name="Brannstrom I.O."/>
            <person name="Guillou S."/>
            <person name="Cros-Aarteil S."/>
            <person name="Calhoun S."/>
            <person name="Haridas S."/>
            <person name="Kuo A."/>
            <person name="Mondo S."/>
            <person name="Pangilinan J."/>
            <person name="Riley R."/>
            <person name="Labutti K."/>
            <person name="Andreopoulos B."/>
            <person name="Lipzen A."/>
            <person name="Chen C."/>
            <person name="Yanf M."/>
            <person name="Daum C."/>
            <person name="Ng V."/>
            <person name="Clum A."/>
            <person name="Steindorff A."/>
            <person name="Ohm R."/>
            <person name="Martin F."/>
            <person name="Silar P."/>
            <person name="Natvig D."/>
            <person name="Lalanne C."/>
            <person name="Gautier V."/>
            <person name="Ament-Velasquez S.L."/>
            <person name="Kruys A."/>
            <person name="Hutchinson M.I."/>
            <person name="Powell A.J."/>
            <person name="Barry K."/>
            <person name="Miller A.N."/>
            <person name="Grigoriev I.V."/>
            <person name="Debuchy R."/>
            <person name="Gladieux P."/>
            <person name="Thoren M.H."/>
            <person name="Johannesson H."/>
        </authorList>
    </citation>
    <scope>NUCLEOTIDE SEQUENCE</scope>
    <source>
        <strain evidence="2">CBS 606.72</strain>
    </source>
</reference>
<comment type="caution">
    <text evidence="2">The sequence shown here is derived from an EMBL/GenBank/DDBJ whole genome shotgun (WGS) entry which is preliminary data.</text>
</comment>
<evidence type="ECO:0000313" key="3">
    <source>
        <dbReference type="Proteomes" id="UP001175000"/>
    </source>
</evidence>
<feature type="compositionally biased region" description="Polar residues" evidence="1">
    <location>
        <begin position="281"/>
        <end position="293"/>
    </location>
</feature>
<sequence>MGVSMSTLGGWAFLSAIFGYYIFRNLQDKWARDAARAGTHRQKLEERQNIQSRKESKEKAKRQRGEAYSKDADDSSKSTQPKQRAPKPASATTYTPDYSTDDGVDNREFAKQLASVKAGTNLNAPKKTDEKRTRSVKQSRAREIDEPVSDSKPSAPSSTAGADADDDQSSVASPEVKATDVGDVSDMLEPKSAGPAVLRLTDTEKVKQKQKKAKEPEKVETKKQRQNRQKAEAAKVAREEAEKSRKAAEEAQRRIARISEGRAAKDGSAFMAAQAASKSAWNGNSANGKTDATNGDHAAVQPLDTFDTSRTEVPAAKAAPPKVNQADSWMASLPSEEEQMEILRGEEQWSTVAPKKAGKGKKKEQVVETPVEPEPVQAAPAVPQPALKPQKPAAVNGNANSKPKVAFSQQSSFAALSTNDEDQKEVENEWDV</sequence>
<name>A0AA40CDJ1_9PEZI</name>
<gene>
    <name evidence="2" type="ORF">B0T14DRAFT_417945</name>
</gene>
<feature type="compositionally biased region" description="Basic and acidic residues" evidence="1">
    <location>
        <begin position="42"/>
        <end position="76"/>
    </location>
</feature>
<evidence type="ECO:0000313" key="2">
    <source>
        <dbReference type="EMBL" id="KAK0633484.1"/>
    </source>
</evidence>
<feature type="compositionally biased region" description="Low complexity" evidence="1">
    <location>
        <begin position="268"/>
        <end position="280"/>
    </location>
</feature>
<feature type="compositionally biased region" description="Basic and acidic residues" evidence="1">
    <location>
        <begin position="201"/>
        <end position="265"/>
    </location>
</feature>